<dbReference type="Pfam" id="PF09140">
    <property type="entry name" value="MipZ"/>
    <property type="match status" value="1"/>
</dbReference>
<dbReference type="SUPFAM" id="SSF52540">
    <property type="entry name" value="P-loop containing nucleoside triphosphate hydrolases"/>
    <property type="match status" value="1"/>
</dbReference>
<dbReference type="InterPro" id="IPR027417">
    <property type="entry name" value="P-loop_NTPase"/>
</dbReference>
<dbReference type="PIRSF" id="PIRSF009320">
    <property type="entry name" value="Nuc_binding_HP_1000"/>
    <property type="match status" value="1"/>
</dbReference>
<dbReference type="InterPro" id="IPR015223">
    <property type="entry name" value="MipZ"/>
</dbReference>
<evidence type="ECO:0000313" key="1">
    <source>
        <dbReference type="EMBL" id="SHO52030.1"/>
    </source>
</evidence>
<proteinExistence type="predicted"/>
<dbReference type="RefSeq" id="WP_073615746.1">
    <property type="nucleotide sequence ID" value="NZ_FRFE01000031.1"/>
</dbReference>
<dbReference type="PANTHER" id="PTHR13696">
    <property type="entry name" value="P-LOOP CONTAINING NUCLEOSIDE TRIPHOSPHATE HYDROLASE"/>
    <property type="match status" value="1"/>
</dbReference>
<gene>
    <name evidence="1" type="ORF">SAMN02745220_04333</name>
</gene>
<protein>
    <submittedName>
        <fullName evidence="1">Plasmid segregation oscillating ATPase ParF</fullName>
    </submittedName>
</protein>
<evidence type="ECO:0000313" key="2">
    <source>
        <dbReference type="Proteomes" id="UP000184603"/>
    </source>
</evidence>
<dbReference type="AlphaFoldDB" id="A0A1M7YHC7"/>
<dbReference type="STRING" id="1121416.SAMN02745220_04333"/>
<accession>A0A1M7YHC7</accession>
<dbReference type="PANTHER" id="PTHR13696:SF96">
    <property type="entry name" value="COBQ_COBB_MIND_PARA NUCLEOTIDE BINDING DOMAIN-CONTAINING PROTEIN"/>
    <property type="match status" value="1"/>
</dbReference>
<dbReference type="InterPro" id="IPR050678">
    <property type="entry name" value="DNA_Partitioning_ATPase"/>
</dbReference>
<organism evidence="1 2">
    <name type="scientific">Desulfopila aestuarii DSM 18488</name>
    <dbReference type="NCBI Taxonomy" id="1121416"/>
    <lineage>
        <taxon>Bacteria</taxon>
        <taxon>Pseudomonadati</taxon>
        <taxon>Thermodesulfobacteriota</taxon>
        <taxon>Desulfobulbia</taxon>
        <taxon>Desulfobulbales</taxon>
        <taxon>Desulfocapsaceae</taxon>
        <taxon>Desulfopila</taxon>
    </lineage>
</organism>
<name>A0A1M7YHC7_9BACT</name>
<dbReference type="Gene3D" id="3.40.50.300">
    <property type="entry name" value="P-loop containing nucleotide triphosphate hydrolases"/>
    <property type="match status" value="1"/>
</dbReference>
<dbReference type="OrthoDB" id="13869at2"/>
<dbReference type="Proteomes" id="UP000184603">
    <property type="component" value="Unassembled WGS sequence"/>
</dbReference>
<dbReference type="EMBL" id="FRFE01000031">
    <property type="protein sequence ID" value="SHO52030.1"/>
    <property type="molecule type" value="Genomic_DNA"/>
</dbReference>
<dbReference type="CDD" id="cd02042">
    <property type="entry name" value="ParAB_family"/>
    <property type="match status" value="1"/>
</dbReference>
<sequence length="215" mass="24378">MIIIIGCNKGGAGKSTLATNLAVGLTLRGKDIVLVDADRQRSASKWHQYRIEENHKPDMLVVAKEDNIAVDLSKLNEKYEFVIVDVAGRNSRELITGATVADLLIAPHQASQLDLDTLNELHEQLIRIKDLNPDLEAYIYHSMAHTNASVKENEREEFINYAAEFPQLKQMQSMNFYRKVYRDVIPQGLSVLESDNVQAKAEMNQFIDEILRIIQ</sequence>
<keyword evidence="2" id="KW-1185">Reference proteome</keyword>
<reference evidence="1 2" key="1">
    <citation type="submission" date="2016-12" db="EMBL/GenBank/DDBJ databases">
        <authorList>
            <person name="Song W.-J."/>
            <person name="Kurnit D.M."/>
        </authorList>
    </citation>
    <scope>NUCLEOTIDE SEQUENCE [LARGE SCALE GENOMIC DNA]</scope>
    <source>
        <strain evidence="1 2">DSM 18488</strain>
    </source>
</reference>